<evidence type="ECO:0000256" key="2">
    <source>
        <dbReference type="ARBA" id="ARBA00010100"/>
    </source>
</evidence>
<dbReference type="Proteomes" id="UP000078507">
    <property type="component" value="Unassembled WGS sequence"/>
</dbReference>
<feature type="transmembrane region" description="Helical" evidence="8">
    <location>
        <begin position="348"/>
        <end position="371"/>
    </location>
</feature>
<keyword evidence="3" id="KW-0813">Transport</keyword>
<feature type="transmembrane region" description="Helical" evidence="8">
    <location>
        <begin position="180"/>
        <end position="199"/>
    </location>
</feature>
<evidence type="ECO:0000313" key="9">
    <source>
        <dbReference type="EMBL" id="OAP49901.1"/>
    </source>
</evidence>
<feature type="transmembrane region" description="Helical" evidence="8">
    <location>
        <begin position="305"/>
        <end position="327"/>
    </location>
</feature>
<comment type="caution">
    <text evidence="9">The sequence shown here is derived from an EMBL/GenBank/DDBJ whole genome shotgun (WGS) entry which is preliminary data.</text>
</comment>
<dbReference type="GO" id="GO:0015295">
    <property type="term" value="F:solute:proton symporter activity"/>
    <property type="evidence" value="ECO:0007669"/>
    <property type="project" value="TreeGrafter"/>
</dbReference>
<comment type="similarity">
    <text evidence="2">Belongs to the lactate permease family.</text>
</comment>
<dbReference type="STRING" id="36856.ATB98_03305"/>
<dbReference type="PANTHER" id="PTHR30003:SF0">
    <property type="entry name" value="GLYCOLATE PERMEASE GLCA-RELATED"/>
    <property type="match status" value="1"/>
</dbReference>
<feature type="transmembrane region" description="Helical" evidence="8">
    <location>
        <begin position="264"/>
        <end position="285"/>
    </location>
</feature>
<feature type="transmembrane region" description="Helical" evidence="8">
    <location>
        <begin position="61"/>
        <end position="80"/>
    </location>
</feature>
<evidence type="ECO:0000256" key="5">
    <source>
        <dbReference type="ARBA" id="ARBA00022692"/>
    </source>
</evidence>
<feature type="transmembrane region" description="Helical" evidence="8">
    <location>
        <begin position="32"/>
        <end position="49"/>
    </location>
</feature>
<sequence length="517" mass="54471">MLYIVWALPALIVIGLLASGRASTLVAAGIGLLVAMVVALGAAPGGFQLRDGASALFRGAWIGWIVVPYILGGLLFWQMAVRPGDAAIPVESLRRNRQSRRRLLFAACFLIGPFSESATGFGVGIVGTMLLLRRLDLQPVYLMAFSLLSQTMILWGGMGNGAIVAGAFSRSDPTMLAVNASFFQVALNALWLPLYWRMAEKAGIGASCRECLSEVVWLGGSLLLLIAATRALGPEVAMLCAYGPVIVLRYIVDERPDAGQLLDAVRRMAPFALLIALLMATRLILPVRELLLQTGRLEPFVGAPAWSPLFHAGTWLAFGAVICAFLYGHVSSLGSQVLTAWRTGRLAILAIIIFSMMAELLSSSGIAAALGEGINSAAGGGALTCLALVSAAFGALANSGNAANGLFMSSQVSLAKEAGLNVAAVIALQHTAALALNCTSGSDHAFRTTEESANAVSVSRTPGSSDICCQIWRIRSACEDSTLTTRSKSPVMTSQATTSGILRRTLMTSPPLMRSWR</sequence>
<reference evidence="9 10" key="1">
    <citation type="submission" date="2015-11" db="EMBL/GenBank/DDBJ databases">
        <title>Ensifer anhuiense sp. nov., an effective nitrogen fixation bacterium with Glycine soja.</title>
        <authorList>
            <person name="Yan H."/>
            <person name="Chen W."/>
        </authorList>
    </citation>
    <scope>NUCLEOTIDE SEQUENCE [LARGE SCALE GENOMIC DNA]</scope>
    <source>
        <strain evidence="9 10">LMG 7837</strain>
    </source>
</reference>
<keyword evidence="7 8" id="KW-0472">Membrane</keyword>
<dbReference type="AlphaFoldDB" id="A0A178YRJ2"/>
<keyword evidence="6 8" id="KW-1133">Transmembrane helix</keyword>
<keyword evidence="10" id="KW-1185">Reference proteome</keyword>
<keyword evidence="4" id="KW-1003">Cell membrane</keyword>
<dbReference type="PANTHER" id="PTHR30003">
    <property type="entry name" value="L-LACTATE PERMEASE"/>
    <property type="match status" value="1"/>
</dbReference>
<evidence type="ECO:0000256" key="1">
    <source>
        <dbReference type="ARBA" id="ARBA00004651"/>
    </source>
</evidence>
<evidence type="ECO:0000256" key="3">
    <source>
        <dbReference type="ARBA" id="ARBA00022448"/>
    </source>
</evidence>
<evidence type="ECO:0000256" key="8">
    <source>
        <dbReference type="SAM" id="Phobius"/>
    </source>
</evidence>
<evidence type="ECO:0000256" key="6">
    <source>
        <dbReference type="ARBA" id="ARBA00022989"/>
    </source>
</evidence>
<evidence type="ECO:0000313" key="10">
    <source>
        <dbReference type="Proteomes" id="UP000078507"/>
    </source>
</evidence>
<dbReference type="InterPro" id="IPR003804">
    <property type="entry name" value="Lactate_perm"/>
</dbReference>
<feature type="transmembrane region" description="Helical" evidence="8">
    <location>
        <begin position="103"/>
        <end position="132"/>
    </location>
</feature>
<accession>A0A178YRJ2</accession>
<evidence type="ECO:0000256" key="4">
    <source>
        <dbReference type="ARBA" id="ARBA00022475"/>
    </source>
</evidence>
<feature type="transmembrane region" description="Helical" evidence="8">
    <location>
        <begin position="144"/>
        <end position="168"/>
    </location>
</feature>
<dbReference type="GO" id="GO:0005886">
    <property type="term" value="C:plasma membrane"/>
    <property type="evidence" value="ECO:0007669"/>
    <property type="project" value="UniProtKB-SubCell"/>
</dbReference>
<gene>
    <name evidence="9" type="ORF">ATB98_03305</name>
</gene>
<protein>
    <submittedName>
        <fullName evidence="9">Uncharacterized protein</fullName>
    </submittedName>
</protein>
<dbReference type="GO" id="GO:0015129">
    <property type="term" value="F:lactate transmembrane transporter activity"/>
    <property type="evidence" value="ECO:0007669"/>
    <property type="project" value="InterPro"/>
</dbReference>
<comment type="subcellular location">
    <subcellularLocation>
        <location evidence="1">Cell membrane</location>
        <topology evidence="1">Multi-pass membrane protein</topology>
    </subcellularLocation>
</comment>
<keyword evidence="5 8" id="KW-0812">Transmembrane</keyword>
<feature type="transmembrane region" description="Helical" evidence="8">
    <location>
        <begin position="377"/>
        <end position="397"/>
    </location>
</feature>
<proteinExistence type="inferred from homology"/>
<dbReference type="EMBL" id="LNQB01000049">
    <property type="protein sequence ID" value="OAP49901.1"/>
    <property type="molecule type" value="Genomic_DNA"/>
</dbReference>
<name>A0A178YRJ2_SINSA</name>
<evidence type="ECO:0000256" key="7">
    <source>
        <dbReference type="ARBA" id="ARBA00023136"/>
    </source>
</evidence>
<organism evidence="9 10">
    <name type="scientific">Sinorhizobium saheli</name>
    <dbReference type="NCBI Taxonomy" id="36856"/>
    <lineage>
        <taxon>Bacteria</taxon>
        <taxon>Pseudomonadati</taxon>
        <taxon>Pseudomonadota</taxon>
        <taxon>Alphaproteobacteria</taxon>
        <taxon>Hyphomicrobiales</taxon>
        <taxon>Rhizobiaceae</taxon>
        <taxon>Sinorhizobium/Ensifer group</taxon>
        <taxon>Sinorhizobium</taxon>
    </lineage>
</organism>
<feature type="transmembrane region" description="Helical" evidence="8">
    <location>
        <begin position="236"/>
        <end position="252"/>
    </location>
</feature>